<keyword evidence="4" id="KW-1185">Reference proteome</keyword>
<organism evidence="3 4">
    <name type="scientific">Maridesulfovibrio salexigens (strain ATCC 14822 / DSM 2638 / NCIMB 8403 / VKM B-1763)</name>
    <name type="common">Desulfovibrio salexigens</name>
    <dbReference type="NCBI Taxonomy" id="526222"/>
    <lineage>
        <taxon>Bacteria</taxon>
        <taxon>Pseudomonadati</taxon>
        <taxon>Thermodesulfobacteriota</taxon>
        <taxon>Desulfovibrionia</taxon>
        <taxon>Desulfovibrionales</taxon>
        <taxon>Desulfovibrionaceae</taxon>
        <taxon>Maridesulfovibrio</taxon>
    </lineage>
</organism>
<dbReference type="InterPro" id="IPR001789">
    <property type="entry name" value="Sig_transdc_resp-reg_receiver"/>
</dbReference>
<dbReference type="Pfam" id="PF00072">
    <property type="entry name" value="Response_reg"/>
    <property type="match status" value="1"/>
</dbReference>
<accession>C6BZL3</accession>
<dbReference type="SMART" id="SM00448">
    <property type="entry name" value="REC"/>
    <property type="match status" value="1"/>
</dbReference>
<evidence type="ECO:0000313" key="3">
    <source>
        <dbReference type="EMBL" id="ACS80850.1"/>
    </source>
</evidence>
<dbReference type="Gene3D" id="3.40.50.2300">
    <property type="match status" value="1"/>
</dbReference>
<gene>
    <name evidence="3" type="ordered locus">Desal_2798</name>
</gene>
<sequence>MRALIAEDEFVGRKLLSTFLAPLFVIDVAVNGREAVEAYKLAYEEGDPYSLILMDIMMPEQDGLSALEEIRSFEKEKGMAQHCKVIMTTALDDPKTVIRSFHDAEASAFIVKPVNREKLYKELKKIGLMNK</sequence>
<reference evidence="3 4" key="1">
    <citation type="submission" date="2009-06" db="EMBL/GenBank/DDBJ databases">
        <title>Complete sequence of Desulfovibrio salexigens DSM 2638.</title>
        <authorList>
            <consortium name="US DOE Joint Genome Institute"/>
            <person name="Lucas S."/>
            <person name="Copeland A."/>
            <person name="Lapidus A."/>
            <person name="Glavina del Rio T."/>
            <person name="Tice H."/>
            <person name="Bruce D."/>
            <person name="Goodwin L."/>
            <person name="Pitluck S."/>
            <person name="Munk A.C."/>
            <person name="Brettin T."/>
            <person name="Detter J.C."/>
            <person name="Han C."/>
            <person name="Tapia R."/>
            <person name="Larimer F."/>
            <person name="Land M."/>
            <person name="Hauser L."/>
            <person name="Kyrpides N."/>
            <person name="Anderson I."/>
            <person name="Wall J.D."/>
            <person name="Arkin A.P."/>
            <person name="Dehal P."/>
            <person name="Chivian D."/>
            <person name="Giles B."/>
            <person name="Hazen T.C."/>
        </authorList>
    </citation>
    <scope>NUCLEOTIDE SEQUENCE [LARGE SCALE GENOMIC DNA]</scope>
    <source>
        <strain evidence="4">ATCC 14822 / DSM 2638 / NCIMB 8403 / VKM B-1763</strain>
    </source>
</reference>
<name>C6BZL3_MARSD</name>
<dbReference type="EMBL" id="CP001649">
    <property type="protein sequence ID" value="ACS80850.1"/>
    <property type="molecule type" value="Genomic_DNA"/>
</dbReference>
<dbReference type="InterPro" id="IPR011006">
    <property type="entry name" value="CheY-like_superfamily"/>
</dbReference>
<keyword evidence="1" id="KW-0597">Phosphoprotein</keyword>
<evidence type="ECO:0000256" key="1">
    <source>
        <dbReference type="PROSITE-ProRule" id="PRU00169"/>
    </source>
</evidence>
<dbReference type="AlphaFoldDB" id="C6BZL3"/>
<proteinExistence type="predicted"/>
<dbReference type="CDD" id="cd17546">
    <property type="entry name" value="REC_hyHK_CKI1_RcsC-like"/>
    <property type="match status" value="1"/>
</dbReference>
<evidence type="ECO:0000259" key="2">
    <source>
        <dbReference type="PROSITE" id="PS50110"/>
    </source>
</evidence>
<dbReference type="STRING" id="526222.Desal_2798"/>
<feature type="domain" description="Response regulatory" evidence="2">
    <location>
        <begin position="2"/>
        <end position="127"/>
    </location>
</feature>
<evidence type="ECO:0000313" key="4">
    <source>
        <dbReference type="Proteomes" id="UP000002601"/>
    </source>
</evidence>
<dbReference type="SUPFAM" id="SSF52172">
    <property type="entry name" value="CheY-like"/>
    <property type="match status" value="1"/>
</dbReference>
<dbReference type="InterPro" id="IPR052048">
    <property type="entry name" value="ST_Response_Regulator"/>
</dbReference>
<dbReference type="RefSeq" id="WP_015852666.1">
    <property type="nucleotide sequence ID" value="NC_012881.1"/>
</dbReference>
<dbReference type="PANTHER" id="PTHR43228">
    <property type="entry name" value="TWO-COMPONENT RESPONSE REGULATOR"/>
    <property type="match status" value="1"/>
</dbReference>
<dbReference type="PROSITE" id="PS50110">
    <property type="entry name" value="RESPONSE_REGULATORY"/>
    <property type="match status" value="1"/>
</dbReference>
<dbReference type="Proteomes" id="UP000002601">
    <property type="component" value="Chromosome"/>
</dbReference>
<dbReference type="OrthoDB" id="9790466at2"/>
<dbReference type="PANTHER" id="PTHR43228:SF1">
    <property type="entry name" value="TWO-COMPONENT RESPONSE REGULATOR ARR22"/>
    <property type="match status" value="1"/>
</dbReference>
<dbReference type="HOGENOM" id="CLU_000445_69_12_7"/>
<dbReference type="GO" id="GO:0000160">
    <property type="term" value="P:phosphorelay signal transduction system"/>
    <property type="evidence" value="ECO:0007669"/>
    <property type="project" value="InterPro"/>
</dbReference>
<protein>
    <submittedName>
        <fullName evidence="3">Response regulator receiver protein</fullName>
    </submittedName>
</protein>
<feature type="modified residue" description="4-aspartylphosphate" evidence="1">
    <location>
        <position position="55"/>
    </location>
</feature>
<dbReference type="KEGG" id="dsa:Desal_2798"/>
<dbReference type="eggNOG" id="COG0745">
    <property type="taxonomic scope" value="Bacteria"/>
</dbReference>